<reference evidence="2" key="1">
    <citation type="submission" date="2022-10" db="EMBL/GenBank/DDBJ databases">
        <authorList>
            <person name="Chen Y."/>
            <person name="Dougan E. K."/>
            <person name="Chan C."/>
            <person name="Rhodes N."/>
            <person name="Thang M."/>
        </authorList>
    </citation>
    <scope>NUCLEOTIDE SEQUENCE</scope>
</reference>
<evidence type="ECO:0000313" key="4">
    <source>
        <dbReference type="Proteomes" id="UP001152797"/>
    </source>
</evidence>
<comment type="caution">
    <text evidence="2">The sequence shown here is derived from an EMBL/GenBank/DDBJ whole genome shotgun (WGS) entry which is preliminary data.</text>
</comment>
<organism evidence="2">
    <name type="scientific">Cladocopium goreaui</name>
    <dbReference type="NCBI Taxonomy" id="2562237"/>
    <lineage>
        <taxon>Eukaryota</taxon>
        <taxon>Sar</taxon>
        <taxon>Alveolata</taxon>
        <taxon>Dinophyceae</taxon>
        <taxon>Suessiales</taxon>
        <taxon>Symbiodiniaceae</taxon>
        <taxon>Cladocopium</taxon>
    </lineage>
</organism>
<evidence type="ECO:0000313" key="3">
    <source>
        <dbReference type="EMBL" id="CAL4802703.1"/>
    </source>
</evidence>
<feature type="compositionally biased region" description="Polar residues" evidence="1">
    <location>
        <begin position="267"/>
        <end position="286"/>
    </location>
</feature>
<evidence type="ECO:0000256" key="1">
    <source>
        <dbReference type="SAM" id="MobiDB-lite"/>
    </source>
</evidence>
<gene>
    <name evidence="2" type="ORF">C1SCF055_LOCUS40223</name>
</gene>
<dbReference type="EMBL" id="CAMXCT010006529">
    <property type="protein sequence ID" value="CAI4015391.1"/>
    <property type="molecule type" value="Genomic_DNA"/>
</dbReference>
<dbReference type="AlphaFoldDB" id="A0A9P1DTW4"/>
<feature type="compositionally biased region" description="Basic and acidic residues" evidence="1">
    <location>
        <begin position="229"/>
        <end position="240"/>
    </location>
</feature>
<dbReference type="EMBL" id="CAMXCT020006529">
    <property type="protein sequence ID" value="CAL1168766.1"/>
    <property type="molecule type" value="Genomic_DNA"/>
</dbReference>
<dbReference type="EMBL" id="CAMXCT030006529">
    <property type="protein sequence ID" value="CAL4802703.1"/>
    <property type="molecule type" value="Genomic_DNA"/>
</dbReference>
<dbReference type="Proteomes" id="UP001152797">
    <property type="component" value="Unassembled WGS sequence"/>
</dbReference>
<evidence type="ECO:0000313" key="2">
    <source>
        <dbReference type="EMBL" id="CAI4015391.1"/>
    </source>
</evidence>
<name>A0A9P1DTW4_9DINO</name>
<proteinExistence type="predicted"/>
<keyword evidence="4" id="KW-1185">Reference proteome</keyword>
<feature type="region of interest" description="Disordered" evidence="1">
    <location>
        <begin position="229"/>
        <end position="295"/>
    </location>
</feature>
<sequence>MEARQLTVSIPRLEVKTYRRVCAASDRIPKPPHFIYHLRCTWTGHRRTDLEFGSHEDFISQQKGESYWWDSLPSSYTVKRRWGDIQKFHNLVDQELAFDKQGGYRRVKTRTPVLPKAGELDAFLVSLAATGDVMALTRRRSEISSDLEDALEELDLLNTVYIDRLRPYFQEINKVLAEVPPELIQECTALRNFVTSGVSCKKRPPAGETFCGRGPFCLEPSHYIAEGKKELQRRAERAKSEVFSASRASSPRDDDHSKKSLRKKPSRQLTQGSSTGMMSRRASTAQKSDKGLLAQSSSLPALSMEALEGFEKRRSSVDELLLDDGEDDRFERLAASHYGFFAQRISKKDMAASAKDYWRLMSLKEKKEMGRRAMLLPLDAVAPPPSRVQEDLDDCSLYSARSFWLSTPQATSTSQKCSRLPSLPPPGQTEPFREDTSGLKRRPSPERQSVGLSSLMKKPAEKTEHMEVVVRDLCEGFQVLLLGEAAPQVPRSMRLKEPMKVYPQPGREQTMKVYRVYCNLLHSEGVDPSGELLPDMPAEKETKGKLNPQESRAFLSSASRKAHEQARRRQRRHGVNFGQEQARISWPTILRWGQHMEDLSADFRYRSVTAALNRALQLWRKKQATPRQRQEGVDLSMMIQWTWPDVREDRVADMMQWILESELDKFRQPTPRLMDPHDRLILEALFHRLDENGVGSCAPEDIAGGEEETDESRKENIVDVETVKAVVGEDRIELLPFLELMCEISECGVRAHDGATEVLRQDGRKLVLQHRKAVGGKIWVFDGTPPEEEQCRRVADVFEAEVLRWRAAATANIPVATQVEELDPENEAEDIMALLDSEESATTKRYVEESRVASEKALMEVRSELSAFIDEQRVFCGFIDTEQRSYQELIRQEVNALSRLVDATLRIDPPMSNIGASPASTLEGLQPLEPMGELPIAFADQVLRSSG</sequence>
<protein>
    <submittedName>
        <fullName evidence="2">Uncharacterized protein</fullName>
    </submittedName>
</protein>
<accession>A0A9P1DTW4</accession>
<feature type="region of interest" description="Disordered" evidence="1">
    <location>
        <begin position="414"/>
        <end position="458"/>
    </location>
</feature>
<reference evidence="3 4" key="2">
    <citation type="submission" date="2024-05" db="EMBL/GenBank/DDBJ databases">
        <authorList>
            <person name="Chen Y."/>
            <person name="Shah S."/>
            <person name="Dougan E. K."/>
            <person name="Thang M."/>
            <person name="Chan C."/>
        </authorList>
    </citation>
    <scope>NUCLEOTIDE SEQUENCE [LARGE SCALE GENOMIC DNA]</scope>
</reference>
<dbReference type="OrthoDB" id="438731at2759"/>